<organism evidence="2 3">
    <name type="scientific">Asticcacaulis aquaticus</name>
    <dbReference type="NCBI Taxonomy" id="2984212"/>
    <lineage>
        <taxon>Bacteria</taxon>
        <taxon>Pseudomonadati</taxon>
        <taxon>Pseudomonadota</taxon>
        <taxon>Alphaproteobacteria</taxon>
        <taxon>Caulobacterales</taxon>
        <taxon>Caulobacteraceae</taxon>
        <taxon>Asticcacaulis</taxon>
    </lineage>
</organism>
<protein>
    <recommendedName>
        <fullName evidence="4">Yip1 domain-containing protein</fullName>
    </recommendedName>
</protein>
<keyword evidence="3" id="KW-1185">Reference proteome</keyword>
<dbReference type="Proteomes" id="UP001214854">
    <property type="component" value="Unassembled WGS sequence"/>
</dbReference>
<evidence type="ECO:0000313" key="3">
    <source>
        <dbReference type="Proteomes" id="UP001214854"/>
    </source>
</evidence>
<dbReference type="RefSeq" id="WP_272748027.1">
    <property type="nucleotide sequence ID" value="NZ_JAQQKX010000007.1"/>
</dbReference>
<keyword evidence="1" id="KW-1133">Transmembrane helix</keyword>
<feature type="transmembrane region" description="Helical" evidence="1">
    <location>
        <begin position="178"/>
        <end position="197"/>
    </location>
</feature>
<keyword evidence="1" id="KW-0472">Membrane</keyword>
<comment type="caution">
    <text evidence="2">The sequence shown here is derived from an EMBL/GenBank/DDBJ whole genome shotgun (WGS) entry which is preliminary data.</text>
</comment>
<reference evidence="2 3" key="1">
    <citation type="submission" date="2023-01" db="EMBL/GenBank/DDBJ databases">
        <title>Novel species of the genus Asticcacaulis isolated from rivers.</title>
        <authorList>
            <person name="Lu H."/>
        </authorList>
    </citation>
    <scope>NUCLEOTIDE SEQUENCE [LARGE SCALE GENOMIC DNA]</scope>
    <source>
        <strain evidence="2 3">BYS171W</strain>
    </source>
</reference>
<feature type="transmembrane region" description="Helical" evidence="1">
    <location>
        <begin position="30"/>
        <end position="52"/>
    </location>
</feature>
<feature type="transmembrane region" description="Helical" evidence="1">
    <location>
        <begin position="58"/>
        <end position="77"/>
    </location>
</feature>
<dbReference type="EMBL" id="JAQQKX010000007">
    <property type="protein sequence ID" value="MDC7683557.1"/>
    <property type="molecule type" value="Genomic_DNA"/>
</dbReference>
<accession>A0ABT5HUG6</accession>
<evidence type="ECO:0000256" key="1">
    <source>
        <dbReference type="SAM" id="Phobius"/>
    </source>
</evidence>
<proteinExistence type="predicted"/>
<feature type="transmembrane region" description="Helical" evidence="1">
    <location>
        <begin position="97"/>
        <end position="116"/>
    </location>
</feature>
<feature type="transmembrane region" description="Helical" evidence="1">
    <location>
        <begin position="152"/>
        <end position="172"/>
    </location>
</feature>
<sequence length="202" mass="21644">MSSQLHDQLDYLKSLAEDGSRMPVMNGGNLFWAGVCFSTAALIHYGIMLGIVPIPNPWFISLLWFVAVAVYAVLGGLKIAEGRRKYGQNAMNRAISAAWSGVGMAIFALFLTLTAVGSQMKAIEVLTTLIAPMILLLYGIGWWVASIMSGQGWLRLVAFGCLIGAPVLGLLGHQAVQMLAYAVALTLFATIPGLILMRAEKG</sequence>
<evidence type="ECO:0008006" key="4">
    <source>
        <dbReference type="Google" id="ProtNLM"/>
    </source>
</evidence>
<keyword evidence="1" id="KW-0812">Transmembrane</keyword>
<feature type="transmembrane region" description="Helical" evidence="1">
    <location>
        <begin position="122"/>
        <end position="145"/>
    </location>
</feature>
<name>A0ABT5HUG6_9CAUL</name>
<evidence type="ECO:0000313" key="2">
    <source>
        <dbReference type="EMBL" id="MDC7683557.1"/>
    </source>
</evidence>
<gene>
    <name evidence="2" type="ORF">PQU92_09735</name>
</gene>